<sequence length="44" mass="4812">MKVTGAISIVAMSLHVWDQNNSGGYYASHLDQMIRALGTSFGFH</sequence>
<evidence type="ECO:0000313" key="1">
    <source>
        <dbReference type="EMBL" id="OIQ66962.1"/>
    </source>
</evidence>
<comment type="caution">
    <text evidence="1">The sequence shown here is derived from an EMBL/GenBank/DDBJ whole genome shotgun (WGS) entry which is preliminary data.</text>
</comment>
<reference evidence="1" key="1">
    <citation type="submission" date="2016-10" db="EMBL/GenBank/DDBJ databases">
        <title>Sequence of Gallionella enrichment culture.</title>
        <authorList>
            <person name="Poehlein A."/>
            <person name="Muehling M."/>
            <person name="Daniel R."/>
        </authorList>
    </citation>
    <scope>NUCLEOTIDE SEQUENCE</scope>
</reference>
<gene>
    <name evidence="1" type="ORF">GALL_514640</name>
</gene>
<dbReference type="AlphaFoldDB" id="A0A1J5P6X7"/>
<protein>
    <submittedName>
        <fullName evidence="1">Uncharacterized protein</fullName>
    </submittedName>
</protein>
<organism evidence="1">
    <name type="scientific">mine drainage metagenome</name>
    <dbReference type="NCBI Taxonomy" id="410659"/>
    <lineage>
        <taxon>unclassified sequences</taxon>
        <taxon>metagenomes</taxon>
        <taxon>ecological metagenomes</taxon>
    </lineage>
</organism>
<proteinExistence type="predicted"/>
<accession>A0A1J5P6X7</accession>
<dbReference type="EMBL" id="MLJW01006233">
    <property type="protein sequence ID" value="OIQ66962.1"/>
    <property type="molecule type" value="Genomic_DNA"/>
</dbReference>
<name>A0A1J5P6X7_9ZZZZ</name>